<accession>A0A517MT91</accession>
<keyword evidence="3" id="KW-1185">Reference proteome</keyword>
<sequence>MVNFINPKSDALLDAYEDVEHFERIRCNREGVMPVSRTRAAAKGRRRNKPPRRTHRAPQHCHGVKYRHNHRWMRGTE</sequence>
<evidence type="ECO:0000256" key="1">
    <source>
        <dbReference type="SAM" id="MobiDB-lite"/>
    </source>
</evidence>
<dbReference type="AlphaFoldDB" id="A0A517MT91"/>
<reference evidence="2 3" key="1">
    <citation type="submission" date="2019-02" db="EMBL/GenBank/DDBJ databases">
        <title>Deep-cultivation of Planctomycetes and their phenomic and genomic characterization uncovers novel biology.</title>
        <authorList>
            <person name="Wiegand S."/>
            <person name="Jogler M."/>
            <person name="Boedeker C."/>
            <person name="Pinto D."/>
            <person name="Vollmers J."/>
            <person name="Rivas-Marin E."/>
            <person name="Kohn T."/>
            <person name="Peeters S.H."/>
            <person name="Heuer A."/>
            <person name="Rast P."/>
            <person name="Oberbeckmann S."/>
            <person name="Bunk B."/>
            <person name="Jeske O."/>
            <person name="Meyerdierks A."/>
            <person name="Storesund J.E."/>
            <person name="Kallscheuer N."/>
            <person name="Luecker S."/>
            <person name="Lage O.M."/>
            <person name="Pohl T."/>
            <person name="Merkel B.J."/>
            <person name="Hornburger P."/>
            <person name="Mueller R.-W."/>
            <person name="Bruemmer F."/>
            <person name="Labrenz M."/>
            <person name="Spormann A.M."/>
            <person name="Op den Camp H."/>
            <person name="Overmann J."/>
            <person name="Amann R."/>
            <person name="Jetten M.S.M."/>
            <person name="Mascher T."/>
            <person name="Medema M.H."/>
            <person name="Devos D.P."/>
            <person name="Kaster A.-K."/>
            <person name="Ovreas L."/>
            <person name="Rohde M."/>
            <person name="Galperin M.Y."/>
            <person name="Jogler C."/>
        </authorList>
    </citation>
    <scope>NUCLEOTIDE SEQUENCE [LARGE SCALE GENOMIC DNA]</scope>
    <source>
        <strain evidence="2 3">HG15A2</strain>
    </source>
</reference>
<dbReference type="RefSeq" id="WP_145058968.1">
    <property type="nucleotide sequence ID" value="NZ_CP036263.1"/>
</dbReference>
<dbReference type="EMBL" id="CP036263">
    <property type="protein sequence ID" value="QDS98072.1"/>
    <property type="molecule type" value="Genomic_DNA"/>
</dbReference>
<organism evidence="2 3">
    <name type="scientific">Adhaeretor mobilis</name>
    <dbReference type="NCBI Taxonomy" id="1930276"/>
    <lineage>
        <taxon>Bacteria</taxon>
        <taxon>Pseudomonadati</taxon>
        <taxon>Planctomycetota</taxon>
        <taxon>Planctomycetia</taxon>
        <taxon>Pirellulales</taxon>
        <taxon>Lacipirellulaceae</taxon>
        <taxon>Adhaeretor</taxon>
    </lineage>
</organism>
<dbReference type="Proteomes" id="UP000319852">
    <property type="component" value="Chromosome"/>
</dbReference>
<feature type="region of interest" description="Disordered" evidence="1">
    <location>
        <begin position="36"/>
        <end position="60"/>
    </location>
</feature>
<name>A0A517MT91_9BACT</name>
<gene>
    <name evidence="2" type="ORF">HG15A2_13440</name>
</gene>
<evidence type="ECO:0000313" key="2">
    <source>
        <dbReference type="EMBL" id="QDS98072.1"/>
    </source>
</evidence>
<protein>
    <submittedName>
        <fullName evidence="2">Uncharacterized protein</fullName>
    </submittedName>
</protein>
<feature type="compositionally biased region" description="Basic residues" evidence="1">
    <location>
        <begin position="40"/>
        <end position="60"/>
    </location>
</feature>
<evidence type="ECO:0000313" key="3">
    <source>
        <dbReference type="Proteomes" id="UP000319852"/>
    </source>
</evidence>
<dbReference type="KEGG" id="amob:HG15A2_13440"/>
<proteinExistence type="predicted"/>